<keyword evidence="4 12" id="KW-0227">DNA damage</keyword>
<evidence type="ECO:0000256" key="7">
    <source>
        <dbReference type="ARBA" id="ARBA00023015"/>
    </source>
</evidence>
<dbReference type="GO" id="GO:0006281">
    <property type="term" value="P:DNA repair"/>
    <property type="evidence" value="ECO:0007669"/>
    <property type="project" value="UniProtKB-UniRule"/>
</dbReference>
<evidence type="ECO:0000256" key="1">
    <source>
        <dbReference type="ARBA" id="ARBA00007484"/>
    </source>
</evidence>
<dbReference type="HAMAP" id="MF_00015">
    <property type="entry name" value="LexA"/>
    <property type="match status" value="1"/>
</dbReference>
<dbReference type="RefSeq" id="WP_141462120.1">
    <property type="nucleotide sequence ID" value="NZ_CP038141.1"/>
</dbReference>
<dbReference type="Pfam" id="PF01726">
    <property type="entry name" value="LexA_DNA_bind"/>
    <property type="match status" value="1"/>
</dbReference>
<dbReference type="GO" id="GO:0006508">
    <property type="term" value="P:proteolysis"/>
    <property type="evidence" value="ECO:0007669"/>
    <property type="project" value="InterPro"/>
</dbReference>
<feature type="active site" description="For autocatalytic cleavage activity" evidence="12">
    <location>
        <position position="186"/>
    </location>
</feature>
<dbReference type="Gene3D" id="2.10.109.10">
    <property type="entry name" value="Umud Fragment, subunit A"/>
    <property type="match status" value="1"/>
</dbReference>
<dbReference type="InterPro" id="IPR006199">
    <property type="entry name" value="LexA_DNA-bd_dom"/>
</dbReference>
<feature type="site" description="Cleavage; by autolysis" evidence="12">
    <location>
        <begin position="113"/>
        <end position="114"/>
    </location>
</feature>
<evidence type="ECO:0000256" key="12">
    <source>
        <dbReference type="HAMAP-Rule" id="MF_00015"/>
    </source>
</evidence>
<evidence type="ECO:0000256" key="9">
    <source>
        <dbReference type="ARBA" id="ARBA00023163"/>
    </source>
</evidence>
<evidence type="ECO:0000256" key="5">
    <source>
        <dbReference type="ARBA" id="ARBA00022801"/>
    </source>
</evidence>
<dbReference type="InterPro" id="IPR039418">
    <property type="entry name" value="LexA-like"/>
</dbReference>
<dbReference type="FunFam" id="2.10.109.10:FF:000001">
    <property type="entry name" value="LexA repressor"/>
    <property type="match status" value="1"/>
</dbReference>
<dbReference type="GO" id="GO:0003677">
    <property type="term" value="F:DNA binding"/>
    <property type="evidence" value="ECO:0007669"/>
    <property type="project" value="UniProtKB-UniRule"/>
</dbReference>
<gene>
    <name evidence="12 16" type="primary">lexA</name>
    <name evidence="16" type="ORF">E3D00_09740</name>
</gene>
<dbReference type="OrthoDB" id="9802364at2"/>
<feature type="domain" description="LexA repressor DNA-binding" evidence="15">
    <location>
        <begin position="2"/>
        <end position="63"/>
    </location>
</feature>
<evidence type="ECO:0000256" key="6">
    <source>
        <dbReference type="ARBA" id="ARBA00022813"/>
    </source>
</evidence>
<dbReference type="Gene3D" id="1.10.10.10">
    <property type="entry name" value="Winged helix-like DNA-binding domain superfamily/Winged helix DNA-binding domain"/>
    <property type="match status" value="1"/>
</dbReference>
<reference evidence="16 17" key="1">
    <citation type="submission" date="2019-03" db="EMBL/GenBank/DDBJ databases">
        <title>The complete genome sequence of Swingsia samuiensis NBRC107927(T).</title>
        <authorList>
            <person name="Chua K.-O."/>
            <person name="Chan K.-G."/>
            <person name="See-Too W.-S."/>
        </authorList>
    </citation>
    <scope>NUCLEOTIDE SEQUENCE [LARGE SCALE GENOMIC DNA]</scope>
    <source>
        <strain evidence="16 17">AH83</strain>
    </source>
</reference>
<comment type="catalytic activity">
    <reaction evidence="12">
        <text>Hydrolysis of Ala-|-Gly bond in repressor LexA.</text>
        <dbReference type="EC" id="3.4.21.88"/>
    </reaction>
</comment>
<organism evidence="16 17">
    <name type="scientific">Swingsia samuiensis</name>
    <dbReference type="NCBI Taxonomy" id="1293412"/>
    <lineage>
        <taxon>Bacteria</taxon>
        <taxon>Pseudomonadati</taxon>
        <taxon>Pseudomonadota</taxon>
        <taxon>Alphaproteobacteria</taxon>
        <taxon>Acetobacterales</taxon>
        <taxon>Acetobacteraceae</taxon>
        <taxon>Swingsia</taxon>
    </lineage>
</organism>
<evidence type="ECO:0000313" key="17">
    <source>
        <dbReference type="Proteomes" id="UP000316313"/>
    </source>
</evidence>
<dbReference type="AlphaFoldDB" id="A0A4Y6UN80"/>
<evidence type="ECO:0000256" key="8">
    <source>
        <dbReference type="ARBA" id="ARBA00023125"/>
    </source>
</evidence>
<comment type="similarity">
    <text evidence="1 12 13">Belongs to the peptidase S24 family.</text>
</comment>
<dbReference type="GO" id="GO:0006260">
    <property type="term" value="P:DNA replication"/>
    <property type="evidence" value="ECO:0007669"/>
    <property type="project" value="UniProtKB-UniRule"/>
</dbReference>
<keyword evidence="5 12" id="KW-0378">Hydrolase</keyword>
<dbReference type="InterPro" id="IPR050077">
    <property type="entry name" value="LexA_repressor"/>
</dbReference>
<dbReference type="PRINTS" id="PR00726">
    <property type="entry name" value="LEXASERPTASE"/>
</dbReference>
<keyword evidence="8 12" id="KW-0238">DNA-binding</keyword>
<evidence type="ECO:0000256" key="3">
    <source>
        <dbReference type="ARBA" id="ARBA00022705"/>
    </source>
</evidence>
<evidence type="ECO:0000313" key="16">
    <source>
        <dbReference type="EMBL" id="QDH17817.1"/>
    </source>
</evidence>
<keyword evidence="9 12" id="KW-0804">Transcription</keyword>
<dbReference type="InterPro" id="IPR036390">
    <property type="entry name" value="WH_DNA-bd_sf"/>
</dbReference>
<dbReference type="InterPro" id="IPR006197">
    <property type="entry name" value="Peptidase_S24_LexA"/>
</dbReference>
<dbReference type="CDD" id="cd06529">
    <property type="entry name" value="S24_LexA-like"/>
    <property type="match status" value="1"/>
</dbReference>
<comment type="subunit">
    <text evidence="12">Homodimer.</text>
</comment>
<protein>
    <recommendedName>
        <fullName evidence="12">LexA repressor</fullName>
        <ecNumber evidence="12">3.4.21.88</ecNumber>
    </recommendedName>
</protein>
<dbReference type="EMBL" id="CP038141">
    <property type="protein sequence ID" value="QDH17817.1"/>
    <property type="molecule type" value="Genomic_DNA"/>
</dbReference>
<name>A0A4Y6UN80_9PROT</name>
<dbReference type="NCBIfam" id="TIGR00498">
    <property type="entry name" value="lexA"/>
    <property type="match status" value="1"/>
</dbReference>
<dbReference type="InterPro" id="IPR006200">
    <property type="entry name" value="LexA"/>
</dbReference>
<evidence type="ECO:0000256" key="4">
    <source>
        <dbReference type="ARBA" id="ARBA00022763"/>
    </source>
</evidence>
<evidence type="ECO:0000256" key="13">
    <source>
        <dbReference type="RuleBase" id="RU003991"/>
    </source>
</evidence>
<dbReference type="GO" id="GO:0004252">
    <property type="term" value="F:serine-type endopeptidase activity"/>
    <property type="evidence" value="ECO:0007669"/>
    <property type="project" value="UniProtKB-UniRule"/>
</dbReference>
<dbReference type="InterPro" id="IPR036286">
    <property type="entry name" value="LexA/Signal_pep-like_sf"/>
</dbReference>
<dbReference type="Pfam" id="PF00717">
    <property type="entry name" value="Peptidase_S24"/>
    <property type="match status" value="1"/>
</dbReference>
<evidence type="ECO:0000256" key="2">
    <source>
        <dbReference type="ARBA" id="ARBA00022491"/>
    </source>
</evidence>
<comment type="function">
    <text evidence="12">Represses a number of genes involved in the response to DNA damage (SOS response), including recA and lexA. In the presence of single-stranded DNA, RecA interacts with LexA causing an autocatalytic cleavage which disrupts the DNA-binding part of LexA, leading to derepression of the SOS regulon and eventually DNA repair.</text>
</comment>
<dbReference type="EC" id="3.4.21.88" evidence="12"/>
<keyword evidence="17" id="KW-1185">Reference proteome</keyword>
<evidence type="ECO:0000256" key="10">
    <source>
        <dbReference type="ARBA" id="ARBA00023204"/>
    </source>
</evidence>
<feature type="DNA-binding region" description="H-T-H motif" evidence="12">
    <location>
        <begin position="26"/>
        <end position="46"/>
    </location>
</feature>
<keyword evidence="3 12" id="KW-0235">DNA replication</keyword>
<dbReference type="GO" id="GO:0009432">
    <property type="term" value="P:SOS response"/>
    <property type="evidence" value="ECO:0007669"/>
    <property type="project" value="UniProtKB-UniRule"/>
</dbReference>
<keyword evidence="7 12" id="KW-0805">Transcription regulation</keyword>
<evidence type="ECO:0000256" key="11">
    <source>
        <dbReference type="ARBA" id="ARBA00023236"/>
    </source>
</evidence>
<dbReference type="InterPro" id="IPR036388">
    <property type="entry name" value="WH-like_DNA-bd_sf"/>
</dbReference>
<proteinExistence type="inferred from homology"/>
<dbReference type="PANTHER" id="PTHR33516:SF2">
    <property type="entry name" value="LEXA REPRESSOR-RELATED"/>
    <property type="match status" value="1"/>
</dbReference>
<dbReference type="SUPFAM" id="SSF46785">
    <property type="entry name" value="Winged helix' DNA-binding domain"/>
    <property type="match status" value="1"/>
</dbReference>
<accession>A0A4Y6UN80</accession>
<sequence length="227" mass="25233">MLTKKQHQLLIYIKEYVQKNGYSPSFEEMKSALGLQSKSGIHRLISALEERGFLTRHHNRARALDVLKVPPTTSLPHTLPAKINKFSSSFSEPSQEAVEEKHVSIPLYGRIAAGIPIEALQDEVTQIQVPPSLLGAGDHYALTISGDSMVGEGIVDGDIAIIRRGDRAENGQIVVALIDEQEVTLKKLKHRGKEITLEAANSAYENKIFSAERIRIQGRLIALFRQY</sequence>
<dbReference type="GO" id="GO:0045892">
    <property type="term" value="P:negative regulation of DNA-templated transcription"/>
    <property type="evidence" value="ECO:0007669"/>
    <property type="project" value="UniProtKB-UniRule"/>
</dbReference>
<dbReference type="InterPro" id="IPR015927">
    <property type="entry name" value="Peptidase_S24_S26A/B/C"/>
</dbReference>
<feature type="domain" description="Peptidase S24/S26A/S26B/S26C" evidence="14">
    <location>
        <begin position="106"/>
        <end position="221"/>
    </location>
</feature>
<keyword evidence="2 12" id="KW-0678">Repressor</keyword>
<evidence type="ECO:0000259" key="15">
    <source>
        <dbReference type="Pfam" id="PF01726"/>
    </source>
</evidence>
<keyword evidence="6 12" id="KW-0068">Autocatalytic cleavage</keyword>
<keyword evidence="11 12" id="KW-0742">SOS response</keyword>
<keyword evidence="10 12" id="KW-0234">DNA repair</keyword>
<feature type="active site" description="For autocatalytic cleavage activity" evidence="12">
    <location>
        <position position="148"/>
    </location>
</feature>
<evidence type="ECO:0000259" key="14">
    <source>
        <dbReference type="Pfam" id="PF00717"/>
    </source>
</evidence>
<dbReference type="KEGG" id="ssam:E3D00_09740"/>
<dbReference type="SUPFAM" id="SSF51306">
    <property type="entry name" value="LexA/Signal peptidase"/>
    <property type="match status" value="1"/>
</dbReference>
<dbReference type="Proteomes" id="UP000316313">
    <property type="component" value="Chromosome"/>
</dbReference>
<dbReference type="PANTHER" id="PTHR33516">
    <property type="entry name" value="LEXA REPRESSOR"/>
    <property type="match status" value="1"/>
</dbReference>